<evidence type="ECO:0000256" key="1">
    <source>
        <dbReference type="ARBA" id="ARBA00023015"/>
    </source>
</evidence>
<dbReference type="PROSITE" id="PS50042">
    <property type="entry name" value="CNMP_BINDING_3"/>
    <property type="match status" value="1"/>
</dbReference>
<dbReference type="EMBL" id="CP021255">
    <property type="protein sequence ID" value="AVD70519.1"/>
    <property type="molecule type" value="Genomic_DNA"/>
</dbReference>
<dbReference type="KEGG" id="deo:CAY53_02705"/>
<keyword evidence="7" id="KW-1185">Reference proteome</keyword>
<organism evidence="6 7">
    <name type="scientific">Desulfobulbus oralis</name>
    <dbReference type="NCBI Taxonomy" id="1986146"/>
    <lineage>
        <taxon>Bacteria</taxon>
        <taxon>Pseudomonadati</taxon>
        <taxon>Thermodesulfobacteriota</taxon>
        <taxon>Desulfobulbia</taxon>
        <taxon>Desulfobulbales</taxon>
        <taxon>Desulfobulbaceae</taxon>
        <taxon>Desulfobulbus</taxon>
    </lineage>
</organism>
<keyword evidence="3" id="KW-0804">Transcription</keyword>
<keyword evidence="1" id="KW-0805">Transcription regulation</keyword>
<dbReference type="InterPro" id="IPR012318">
    <property type="entry name" value="HTH_CRP"/>
</dbReference>
<dbReference type="InterPro" id="IPR014710">
    <property type="entry name" value="RmlC-like_jellyroll"/>
</dbReference>
<dbReference type="Proteomes" id="UP000239867">
    <property type="component" value="Chromosome"/>
</dbReference>
<dbReference type="PROSITE" id="PS51063">
    <property type="entry name" value="HTH_CRP_2"/>
    <property type="match status" value="1"/>
</dbReference>
<dbReference type="SUPFAM" id="SSF51206">
    <property type="entry name" value="cAMP-binding domain-like"/>
    <property type="match status" value="1"/>
</dbReference>
<sequence>MKISELRTRCRLFAGIEAGEFAPVLRCLAAVRRSCSDGAAIFRAGERKFSVGIVLSGGVRIVHEDFRGRRMILAQVPEGELFAEAFACAGIGALPFDVVACGRTEVLLADYERIVTRCSNACAVHARIIANMACILAEKNVHLATKMQCLSLRSTRDRLLAFLSSRLDKGRDTVEIPFNRQELADYLSVDRSALSRELGLMQKEGLLRFHKNRFTLL</sequence>
<dbReference type="SMART" id="SM00100">
    <property type="entry name" value="cNMP"/>
    <property type="match status" value="1"/>
</dbReference>
<gene>
    <name evidence="6" type="ORF">CAY53_02705</name>
</gene>
<dbReference type="RefSeq" id="WP_017866385.1">
    <property type="nucleotide sequence ID" value="NZ_CP021255.1"/>
</dbReference>
<dbReference type="AlphaFoldDB" id="A0A2L1GLH1"/>
<evidence type="ECO:0000259" key="4">
    <source>
        <dbReference type="PROSITE" id="PS50042"/>
    </source>
</evidence>
<accession>A0A2L1GLH1</accession>
<protein>
    <recommendedName>
        <fullName evidence="8">Crp/Fnr family transcriptional regulator</fullName>
    </recommendedName>
</protein>
<evidence type="ECO:0000313" key="6">
    <source>
        <dbReference type="EMBL" id="AVD70519.1"/>
    </source>
</evidence>
<name>A0A2L1GLH1_9BACT</name>
<evidence type="ECO:0000259" key="5">
    <source>
        <dbReference type="PROSITE" id="PS51063"/>
    </source>
</evidence>
<dbReference type="Pfam" id="PF13545">
    <property type="entry name" value="HTH_Crp_2"/>
    <property type="match status" value="1"/>
</dbReference>
<evidence type="ECO:0000313" key="7">
    <source>
        <dbReference type="Proteomes" id="UP000239867"/>
    </source>
</evidence>
<feature type="domain" description="HTH crp-type" evidence="5">
    <location>
        <begin position="153"/>
        <end position="217"/>
    </location>
</feature>
<dbReference type="InterPro" id="IPR018490">
    <property type="entry name" value="cNMP-bd_dom_sf"/>
</dbReference>
<reference evidence="6 7" key="1">
    <citation type="journal article" date="2018" name="MBio">
        <title>Insights into the evolution of host association through the isolation and characterization of a novel human periodontal pathobiont, Desulfobulbus oralis.</title>
        <authorList>
            <person name="Cross K.L."/>
            <person name="Chirania P."/>
            <person name="Xiong W."/>
            <person name="Beall C.J."/>
            <person name="Elkins J.G."/>
            <person name="Giannone R.J."/>
            <person name="Griffen A.L."/>
            <person name="Guss A.M."/>
            <person name="Hettich R.L."/>
            <person name="Joshi S.S."/>
            <person name="Mokrzan E.M."/>
            <person name="Martin R.K."/>
            <person name="Zhulin I.B."/>
            <person name="Leys E.J."/>
            <person name="Podar M."/>
        </authorList>
    </citation>
    <scope>NUCLEOTIDE SEQUENCE [LARGE SCALE GENOMIC DNA]</scope>
    <source>
        <strain evidence="6 7">ORNL</strain>
    </source>
</reference>
<evidence type="ECO:0000256" key="2">
    <source>
        <dbReference type="ARBA" id="ARBA00023125"/>
    </source>
</evidence>
<keyword evidence="2" id="KW-0238">DNA-binding</keyword>
<evidence type="ECO:0008006" key="8">
    <source>
        <dbReference type="Google" id="ProtNLM"/>
    </source>
</evidence>
<dbReference type="SUPFAM" id="SSF46785">
    <property type="entry name" value="Winged helix' DNA-binding domain"/>
    <property type="match status" value="1"/>
</dbReference>
<evidence type="ECO:0000256" key="3">
    <source>
        <dbReference type="ARBA" id="ARBA00023163"/>
    </source>
</evidence>
<dbReference type="InterPro" id="IPR000595">
    <property type="entry name" value="cNMP-bd_dom"/>
</dbReference>
<dbReference type="GO" id="GO:0003677">
    <property type="term" value="F:DNA binding"/>
    <property type="evidence" value="ECO:0007669"/>
    <property type="project" value="UniProtKB-KW"/>
</dbReference>
<dbReference type="OrthoDB" id="892842at2"/>
<dbReference type="InterPro" id="IPR036390">
    <property type="entry name" value="WH_DNA-bd_sf"/>
</dbReference>
<dbReference type="Gene3D" id="2.60.120.10">
    <property type="entry name" value="Jelly Rolls"/>
    <property type="match status" value="1"/>
</dbReference>
<proteinExistence type="predicted"/>
<dbReference type="CDD" id="cd00038">
    <property type="entry name" value="CAP_ED"/>
    <property type="match status" value="1"/>
</dbReference>
<dbReference type="GO" id="GO:0006355">
    <property type="term" value="P:regulation of DNA-templated transcription"/>
    <property type="evidence" value="ECO:0007669"/>
    <property type="project" value="InterPro"/>
</dbReference>
<dbReference type="Pfam" id="PF00027">
    <property type="entry name" value="cNMP_binding"/>
    <property type="match status" value="1"/>
</dbReference>
<feature type="domain" description="Cyclic nucleotide-binding" evidence="4">
    <location>
        <begin position="12"/>
        <end position="84"/>
    </location>
</feature>